<evidence type="ECO:0000256" key="1">
    <source>
        <dbReference type="SAM" id="Phobius"/>
    </source>
</evidence>
<keyword evidence="1" id="KW-0472">Membrane</keyword>
<sequence length="631" mass="71134">MEPSILNCPRCGTAHHFAHEALNLSVCTCGALLRRNSGKLEPLPNSAISKPVEPLQPGSTGSWEGRSFTLSGRVRCQLEGSVFNYWALLFDDGELALLGEGYGLYVLLRPKGAVDIDSGELDHLKIGRDQTVNGVEYTATARDSCERWEAEGVAWLPLARQSFRSFVLSAAGGGELWLFEWARNEVQSFDAVWVNASDLHFVNTRPSLLGEAVSMPCPSCNKTVTLQGLPYAQSGACAHCGKHFRRNDRGTITKGDSNGEYSLPDLPLGSKGRVFGADYEIVGFAVKEEQNAYHARWREYVLWNEWEGYAFLSEFDGHWIFLRERGEGPAIRQPAPDTLVFDKEPYQKYNRYHYKVVFAQGSFPYDIDDVESTEVYEYISPPEMWSCEIDKRACFAWYHGQHIAGRELSKAFAHNGYLPPKQGVGAVEPRAFIAPGKIALVAAGGIVFLLLLHLLLTWPSRDHVLLDENLAFDNRDTVSLSRNDIYLDRDQANVEVEVWSPVTNSWVEVSTSLIDKRSGQEYGLEQGVEYYEGYDGGESWSEGSRHESGYLTAVPSGNYLLQLQVQREPMLARTDSARVRVTYDVPMMRNFWLSLLTLLGWPLVTYLRVRSSERSRWYNSPFTPFNYDEES</sequence>
<evidence type="ECO:0000313" key="4">
    <source>
        <dbReference type="Proteomes" id="UP000295164"/>
    </source>
</evidence>
<proteinExistence type="predicted"/>
<dbReference type="EMBL" id="SKFH01000049">
    <property type="protein sequence ID" value="TCZ65690.1"/>
    <property type="molecule type" value="Genomic_DNA"/>
</dbReference>
<organism evidence="3 4">
    <name type="scientific">Flaviaesturariibacter aridisoli</name>
    <dbReference type="NCBI Taxonomy" id="2545761"/>
    <lineage>
        <taxon>Bacteria</taxon>
        <taxon>Pseudomonadati</taxon>
        <taxon>Bacteroidota</taxon>
        <taxon>Chitinophagia</taxon>
        <taxon>Chitinophagales</taxon>
        <taxon>Chitinophagaceae</taxon>
        <taxon>Flaviaestuariibacter</taxon>
    </lineage>
</organism>
<dbReference type="Proteomes" id="UP000295164">
    <property type="component" value="Unassembled WGS sequence"/>
</dbReference>
<name>A0A4R4DUB8_9BACT</name>
<dbReference type="Pfam" id="PF13785">
    <property type="entry name" value="DUF4178"/>
    <property type="match status" value="1"/>
</dbReference>
<keyword evidence="1" id="KW-0812">Transmembrane</keyword>
<dbReference type="InterPro" id="IPR025235">
    <property type="entry name" value="DUF4178"/>
</dbReference>
<evidence type="ECO:0000313" key="3">
    <source>
        <dbReference type="EMBL" id="TCZ65690.1"/>
    </source>
</evidence>
<keyword evidence="1" id="KW-1133">Transmembrane helix</keyword>
<dbReference type="AlphaFoldDB" id="A0A4R4DUB8"/>
<reference evidence="3 4" key="1">
    <citation type="submission" date="2019-03" db="EMBL/GenBank/DDBJ databases">
        <authorList>
            <person name="Kim M.K.M."/>
        </authorList>
    </citation>
    <scope>NUCLEOTIDE SEQUENCE [LARGE SCALE GENOMIC DNA]</scope>
    <source>
        <strain evidence="3 4">17J68-15</strain>
    </source>
</reference>
<feature type="transmembrane region" description="Helical" evidence="1">
    <location>
        <begin position="438"/>
        <end position="458"/>
    </location>
</feature>
<protein>
    <submittedName>
        <fullName evidence="3">DUF4178 domain-containing protein</fullName>
    </submittedName>
</protein>
<dbReference type="OrthoDB" id="713199at2"/>
<keyword evidence="4" id="KW-1185">Reference proteome</keyword>
<dbReference type="RefSeq" id="WP_131854136.1">
    <property type="nucleotide sequence ID" value="NZ_SKFH01000049.1"/>
</dbReference>
<feature type="domain" description="DUF4178" evidence="2">
    <location>
        <begin position="268"/>
        <end position="403"/>
    </location>
</feature>
<evidence type="ECO:0000259" key="2">
    <source>
        <dbReference type="Pfam" id="PF13785"/>
    </source>
</evidence>
<comment type="caution">
    <text evidence="3">The sequence shown here is derived from an EMBL/GenBank/DDBJ whole genome shotgun (WGS) entry which is preliminary data.</text>
</comment>
<accession>A0A4R4DUB8</accession>
<gene>
    <name evidence="3" type="ORF">E0486_17365</name>
</gene>
<feature type="transmembrane region" description="Helical" evidence="1">
    <location>
        <begin position="591"/>
        <end position="609"/>
    </location>
</feature>